<gene>
    <name evidence="1" type="ORF">HME9304_00334</name>
</gene>
<dbReference type="Proteomes" id="UP000248536">
    <property type="component" value="Chromosome"/>
</dbReference>
<reference evidence="1 2" key="1">
    <citation type="submission" date="2018-06" db="EMBL/GenBank/DDBJ databases">
        <title>Spongiibacterium sp. HME9304 Genome sequencing and assembly.</title>
        <authorList>
            <person name="Kang H."/>
            <person name="Kim H."/>
            <person name="Joh K."/>
        </authorList>
    </citation>
    <scope>NUCLEOTIDE SEQUENCE [LARGE SCALE GENOMIC DNA]</scope>
    <source>
        <strain evidence="1 2">HME9304</strain>
    </source>
</reference>
<name>A0A2Z4LNI3_9FLAO</name>
<evidence type="ECO:0000313" key="1">
    <source>
        <dbReference type="EMBL" id="AWX43346.1"/>
    </source>
</evidence>
<dbReference type="EMBL" id="CP030104">
    <property type="protein sequence ID" value="AWX43346.1"/>
    <property type="molecule type" value="Genomic_DNA"/>
</dbReference>
<dbReference type="AlphaFoldDB" id="A0A2Z4LNI3"/>
<proteinExistence type="predicted"/>
<evidence type="ECO:0000313" key="2">
    <source>
        <dbReference type="Proteomes" id="UP000248536"/>
    </source>
</evidence>
<keyword evidence="2" id="KW-1185">Reference proteome</keyword>
<dbReference type="KEGG" id="spon:HME9304_00334"/>
<protein>
    <submittedName>
        <fullName evidence="1">Uncharacterized protein</fullName>
    </submittedName>
</protein>
<sequence length="31" mass="3578">MSTDQLLLTKLLITYPYYELKHKGKGLILSP</sequence>
<organism evidence="1 2">
    <name type="scientific">Flagellimonas maritima</name>
    <dbReference type="NCBI Taxonomy" id="1383885"/>
    <lineage>
        <taxon>Bacteria</taxon>
        <taxon>Pseudomonadati</taxon>
        <taxon>Bacteroidota</taxon>
        <taxon>Flavobacteriia</taxon>
        <taxon>Flavobacteriales</taxon>
        <taxon>Flavobacteriaceae</taxon>
        <taxon>Flagellimonas</taxon>
    </lineage>
</organism>
<accession>A0A2Z4LNI3</accession>